<organism evidence="1 2">
    <name type="scientific">Bifidobacterium longum subsp. infantis</name>
    <dbReference type="NCBI Taxonomy" id="1682"/>
    <lineage>
        <taxon>Bacteria</taxon>
        <taxon>Bacillati</taxon>
        <taxon>Actinomycetota</taxon>
        <taxon>Actinomycetes</taxon>
        <taxon>Bifidobacteriales</taxon>
        <taxon>Bifidobacteriaceae</taxon>
        <taxon>Bifidobacterium</taxon>
    </lineage>
</organism>
<name>A0ABM9R506_BIFLI</name>
<comment type="caution">
    <text evidence="1">The sequence shown here is derived from an EMBL/GenBank/DDBJ whole genome shotgun (WGS) entry which is preliminary data.</text>
</comment>
<sequence length="94" mass="10274">MSKISESLPYDLNIIAAQCDPLTLRLGTAGVSRNGNHELCGRPVVAIRRWMRSDGPDCEDMPETGWYGPVCKTHASRDMVPLSVVLDVMMGAGR</sequence>
<accession>A0ABM9R506</accession>
<proteinExistence type="predicted"/>
<evidence type="ECO:0000313" key="2">
    <source>
        <dbReference type="Proteomes" id="UP000043107"/>
    </source>
</evidence>
<dbReference type="Proteomes" id="UP000043107">
    <property type="component" value="Unassembled WGS sequence"/>
</dbReference>
<evidence type="ECO:0000313" key="1">
    <source>
        <dbReference type="EMBL" id="CEF02016.1"/>
    </source>
</evidence>
<protein>
    <submittedName>
        <fullName evidence="1">Uncharacterized protein</fullName>
    </submittedName>
</protein>
<dbReference type="EMBL" id="CCWP01000029">
    <property type="protein sequence ID" value="CEF02016.1"/>
    <property type="molecule type" value="Genomic_DNA"/>
</dbReference>
<reference evidence="1 2" key="1">
    <citation type="submission" date="2014-09" db="EMBL/GenBank/DDBJ databases">
        <authorList>
            <person name="Bertelli C."/>
        </authorList>
    </citation>
    <scope>NUCLEOTIDE SEQUENCE [LARGE SCALE GENOMIC DNA]</scope>
    <source>
        <strain evidence="1 2">BIC1401111250</strain>
    </source>
</reference>
<gene>
    <name evidence="1" type="ORF">BLIC_c01471</name>
</gene>
<dbReference type="RefSeq" id="WP_012577684.1">
    <property type="nucleotide sequence ID" value="NZ_CBCRZZ010000007.1"/>
</dbReference>
<keyword evidence="2" id="KW-1185">Reference proteome</keyword>